<dbReference type="AlphaFoldDB" id="A0A1D6FQU8"/>
<accession>A0A1D6FQU8</accession>
<feature type="region of interest" description="Disordered" evidence="1">
    <location>
        <begin position="1"/>
        <end position="65"/>
    </location>
</feature>
<reference evidence="2" key="1">
    <citation type="submission" date="2015-12" db="EMBL/GenBank/DDBJ databases">
        <title>Update maize B73 reference genome by single molecule sequencing technologies.</title>
        <authorList>
            <consortium name="Maize Genome Sequencing Project"/>
            <person name="Ware D."/>
        </authorList>
    </citation>
    <scope>NUCLEOTIDE SEQUENCE</scope>
    <source>
        <tissue evidence="2">Seedling</tissue>
    </source>
</reference>
<name>A0A1D6FQU8_MAIZE</name>
<feature type="non-terminal residue" evidence="2">
    <location>
        <position position="1"/>
    </location>
</feature>
<protein>
    <submittedName>
        <fullName evidence="2">Uncharacterized protein</fullName>
    </submittedName>
</protein>
<organism evidence="2">
    <name type="scientific">Zea mays</name>
    <name type="common">Maize</name>
    <dbReference type="NCBI Taxonomy" id="4577"/>
    <lineage>
        <taxon>Eukaryota</taxon>
        <taxon>Viridiplantae</taxon>
        <taxon>Streptophyta</taxon>
        <taxon>Embryophyta</taxon>
        <taxon>Tracheophyta</taxon>
        <taxon>Spermatophyta</taxon>
        <taxon>Magnoliopsida</taxon>
        <taxon>Liliopsida</taxon>
        <taxon>Poales</taxon>
        <taxon>Poaceae</taxon>
        <taxon>PACMAD clade</taxon>
        <taxon>Panicoideae</taxon>
        <taxon>Andropogonodae</taxon>
        <taxon>Andropogoneae</taxon>
        <taxon>Tripsacinae</taxon>
        <taxon>Zea</taxon>
    </lineage>
</organism>
<gene>
    <name evidence="2" type="ORF">ZEAMMB73_Zm00001d010413</name>
</gene>
<proteinExistence type="predicted"/>
<sequence>IPGTSWSSHHVGPLWNPPQHNFQVPNSKRRFPPPPSDRSSTPCPASPPRWRRHRAAPSLSFSPGS</sequence>
<evidence type="ECO:0000313" key="2">
    <source>
        <dbReference type="EMBL" id="AQK94003.1"/>
    </source>
</evidence>
<evidence type="ECO:0000256" key="1">
    <source>
        <dbReference type="SAM" id="MobiDB-lite"/>
    </source>
</evidence>
<dbReference type="EMBL" id="CM000784">
    <property type="protein sequence ID" value="AQK94003.1"/>
    <property type="molecule type" value="Genomic_DNA"/>
</dbReference>